<dbReference type="AlphaFoldDB" id="A0A6C0DS26"/>
<accession>A0A6C0DS26</accession>
<name>A0A6C0DS26_9ZZZZ</name>
<evidence type="ECO:0000313" key="1">
    <source>
        <dbReference type="EMBL" id="QHT19587.1"/>
    </source>
</evidence>
<dbReference type="EMBL" id="MN739668">
    <property type="protein sequence ID" value="QHT19587.1"/>
    <property type="molecule type" value="Genomic_DNA"/>
</dbReference>
<protein>
    <recommendedName>
        <fullName evidence="2">START domain-containing protein</fullName>
    </recommendedName>
</protein>
<evidence type="ECO:0008006" key="2">
    <source>
        <dbReference type="Google" id="ProtNLM"/>
    </source>
</evidence>
<organism evidence="1">
    <name type="scientific">viral metagenome</name>
    <dbReference type="NCBI Taxonomy" id="1070528"/>
    <lineage>
        <taxon>unclassified sequences</taxon>
        <taxon>metagenomes</taxon>
        <taxon>organismal metagenomes</taxon>
    </lineage>
</organism>
<reference evidence="1" key="1">
    <citation type="journal article" date="2020" name="Nature">
        <title>Giant virus diversity and host interactions through global metagenomics.</title>
        <authorList>
            <person name="Schulz F."/>
            <person name="Roux S."/>
            <person name="Paez-Espino D."/>
            <person name="Jungbluth S."/>
            <person name="Walsh D.A."/>
            <person name="Denef V.J."/>
            <person name="McMahon K.D."/>
            <person name="Konstantinidis K.T."/>
            <person name="Eloe-Fadrosh E.A."/>
            <person name="Kyrpides N.C."/>
            <person name="Woyke T."/>
        </authorList>
    </citation>
    <scope>NUCLEOTIDE SEQUENCE</scope>
    <source>
        <strain evidence="1">GVMAG-M-3300023174-5</strain>
    </source>
</reference>
<proteinExistence type="predicted"/>
<sequence>MEEEDYSIPKKIIDKNGFTMERIGKNKYVAIFSIENKNVYLKKIVNFNLMQILYEVNKDVFDDFKYKHIDDNCVESYFLIKHFFSDFGLPQKYSHTNVEKIDDPENNSFLFICKNSITNILNIPNKGEMMNLDYMCLKCKITNDHKIEVVCHIFFREMDIPAFVEKMSGIIISKMFIKVKQFIENITII</sequence>